<sequence length="199" mass="23621">MKTGIRFDLIGLIIAIFGLHAGSLYCQNIVIKYTILRETDSGFELAKKNASVSETKKNFFEKFEYNNNYLKKVCLYDKKGHLYDGVYNNAITTYEYSNNKLKYKKLYDKNKRRVENGFMGYWAIEFFYDRQGRIIKKTYIDKQGSPLKYNPNTDEDPPYVEYEYMRNGKCIEKSLDNNYKIIRQDTCVCPCMKIKLNEY</sequence>
<evidence type="ECO:0000313" key="1">
    <source>
        <dbReference type="EMBL" id="MBB3187865.1"/>
    </source>
</evidence>
<evidence type="ECO:0000313" key="2">
    <source>
        <dbReference type="Proteomes" id="UP000544222"/>
    </source>
</evidence>
<protein>
    <submittedName>
        <fullName evidence="1">Uncharacterized protein</fullName>
    </submittedName>
</protein>
<dbReference type="AlphaFoldDB" id="A0A7W5H2K8"/>
<gene>
    <name evidence="1" type="ORF">FHX64_002063</name>
</gene>
<accession>A0A7W5H2K8</accession>
<dbReference type="EMBL" id="JACHYB010000002">
    <property type="protein sequence ID" value="MBB3187865.1"/>
    <property type="molecule type" value="Genomic_DNA"/>
</dbReference>
<organism evidence="1 2">
    <name type="scientific">Microbacter margulisiae</name>
    <dbReference type="NCBI Taxonomy" id="1350067"/>
    <lineage>
        <taxon>Bacteria</taxon>
        <taxon>Pseudomonadati</taxon>
        <taxon>Bacteroidota</taxon>
        <taxon>Bacteroidia</taxon>
        <taxon>Bacteroidales</taxon>
        <taxon>Porphyromonadaceae</taxon>
        <taxon>Microbacter</taxon>
    </lineage>
</organism>
<dbReference type="RefSeq" id="WP_183413680.1">
    <property type="nucleotide sequence ID" value="NZ_JACHYB010000002.1"/>
</dbReference>
<comment type="caution">
    <text evidence="1">The sequence shown here is derived from an EMBL/GenBank/DDBJ whole genome shotgun (WGS) entry which is preliminary data.</text>
</comment>
<name>A0A7W5H2K8_9PORP</name>
<reference evidence="1 2" key="1">
    <citation type="submission" date="2020-08" db="EMBL/GenBank/DDBJ databases">
        <title>Genomic Encyclopedia of Type Strains, Phase IV (KMG-IV): sequencing the most valuable type-strain genomes for metagenomic binning, comparative biology and taxonomic classification.</title>
        <authorList>
            <person name="Goeker M."/>
        </authorList>
    </citation>
    <scope>NUCLEOTIDE SEQUENCE [LARGE SCALE GENOMIC DNA]</scope>
    <source>
        <strain evidence="1 2">DSM 27471</strain>
    </source>
</reference>
<proteinExistence type="predicted"/>
<dbReference type="Proteomes" id="UP000544222">
    <property type="component" value="Unassembled WGS sequence"/>
</dbReference>
<keyword evidence="2" id="KW-1185">Reference proteome</keyword>